<dbReference type="NCBIfam" id="TIGR03558">
    <property type="entry name" value="oxido_grp_1"/>
    <property type="match status" value="1"/>
</dbReference>
<protein>
    <submittedName>
        <fullName evidence="3">MsnO8 family LLM class oxidoreductase</fullName>
        <ecNumber evidence="3">1.-.-.-</ecNumber>
    </submittedName>
</protein>
<name>A0ABT0K2N0_9ACTN</name>
<keyword evidence="3" id="KW-0560">Oxidoreductase</keyword>
<dbReference type="InterPro" id="IPR019949">
    <property type="entry name" value="CmoO-like"/>
</dbReference>
<dbReference type="Pfam" id="PF00296">
    <property type="entry name" value="Bac_luciferase"/>
    <property type="match status" value="1"/>
</dbReference>
<dbReference type="InterPro" id="IPR036661">
    <property type="entry name" value="Luciferase-like_sf"/>
</dbReference>
<comment type="caution">
    <text evidence="3">The sequence shown here is derived from an EMBL/GenBank/DDBJ whole genome shotgun (WGS) entry which is preliminary data.</text>
</comment>
<evidence type="ECO:0000313" key="3">
    <source>
        <dbReference type="EMBL" id="MCK9878038.1"/>
    </source>
</evidence>
<gene>
    <name evidence="3" type="ORF">MXD59_20060</name>
</gene>
<dbReference type="EC" id="1.-.-.-" evidence="3"/>
<evidence type="ECO:0000256" key="1">
    <source>
        <dbReference type="ARBA" id="ARBA00007789"/>
    </source>
</evidence>
<dbReference type="PANTHER" id="PTHR30137">
    <property type="entry name" value="LUCIFERASE-LIKE MONOOXYGENASE"/>
    <property type="match status" value="1"/>
</dbReference>
<dbReference type="GO" id="GO:0016491">
    <property type="term" value="F:oxidoreductase activity"/>
    <property type="evidence" value="ECO:0007669"/>
    <property type="project" value="UniProtKB-KW"/>
</dbReference>
<organism evidence="3 4">
    <name type="scientific">Frankia umida</name>
    <dbReference type="NCBI Taxonomy" id="573489"/>
    <lineage>
        <taxon>Bacteria</taxon>
        <taxon>Bacillati</taxon>
        <taxon>Actinomycetota</taxon>
        <taxon>Actinomycetes</taxon>
        <taxon>Frankiales</taxon>
        <taxon>Frankiaceae</taxon>
        <taxon>Frankia</taxon>
    </lineage>
</organism>
<evidence type="ECO:0000259" key="2">
    <source>
        <dbReference type="Pfam" id="PF00296"/>
    </source>
</evidence>
<proteinExistence type="predicted"/>
<comment type="similarity">
    <text evidence="1">To bacterial alkanal monooxygenase alpha and beta chains.</text>
</comment>
<accession>A0ABT0K2N0</accession>
<dbReference type="CDD" id="cd00347">
    <property type="entry name" value="Flavin_utilizing_monoxygenases"/>
    <property type="match status" value="1"/>
</dbReference>
<evidence type="ECO:0000313" key="4">
    <source>
        <dbReference type="Proteomes" id="UP001201873"/>
    </source>
</evidence>
<dbReference type="EMBL" id="JALKFT010000025">
    <property type="protein sequence ID" value="MCK9878038.1"/>
    <property type="molecule type" value="Genomic_DNA"/>
</dbReference>
<dbReference type="Proteomes" id="UP001201873">
    <property type="component" value="Unassembled WGS sequence"/>
</dbReference>
<dbReference type="SUPFAM" id="SSF51679">
    <property type="entry name" value="Bacterial luciferase-like"/>
    <property type="match status" value="1"/>
</dbReference>
<dbReference type="InterPro" id="IPR011251">
    <property type="entry name" value="Luciferase-like_dom"/>
</dbReference>
<sequence>MSGPDSENHPSPTADVPLGVLDLVPVSAGESIADALGNTTALARRADQLGYRRYWITEHHLNASTAGLSATLLTALVAAATSHIRVGSATLQLGHRTGLSVAEEWGLLDALYPGRLDLGLGRAGWHPPEPAPTDDAVQAPASQRRLRGSNLFALHRQLLPRHNATSPDYHNQVAEVAGLLAGTHRVGDLLVAAVPAHRAQVQLWVLGRTASESAQVAGALGLPFATNHHASPATTMEAIDAYRAAFRPSPTLSRPYVVITADVVVGPDEQSARRAAVGHDVWTLANRTGAPTVFPTPQQAEAHTWTAPDRELVADLGQARLIGSARQVADGLRGLRDRFDADELLAVTTTFAHADRLRSYELLAEQWQF</sequence>
<feature type="domain" description="Luciferase-like" evidence="2">
    <location>
        <begin position="26"/>
        <end position="337"/>
    </location>
</feature>
<dbReference type="Gene3D" id="3.20.20.30">
    <property type="entry name" value="Luciferase-like domain"/>
    <property type="match status" value="1"/>
</dbReference>
<dbReference type="PANTHER" id="PTHR30137:SF6">
    <property type="entry name" value="LUCIFERASE-LIKE MONOOXYGENASE"/>
    <property type="match status" value="1"/>
</dbReference>
<dbReference type="InterPro" id="IPR050766">
    <property type="entry name" value="Bact_Lucif_Oxidored"/>
</dbReference>
<keyword evidence="4" id="KW-1185">Reference proteome</keyword>
<dbReference type="RefSeq" id="WP_248815891.1">
    <property type="nucleotide sequence ID" value="NZ_JALKFT010000025.1"/>
</dbReference>
<reference evidence="3 4" key="1">
    <citation type="submission" date="2022-04" db="EMBL/GenBank/DDBJ databases">
        <title>Genome diversity in the genus Frankia.</title>
        <authorList>
            <person name="Carlos-Shanley C."/>
            <person name="Hahn D."/>
        </authorList>
    </citation>
    <scope>NUCLEOTIDE SEQUENCE [LARGE SCALE GENOMIC DNA]</scope>
    <source>
        <strain evidence="3 4">Ag45/Mut15</strain>
    </source>
</reference>